<dbReference type="GO" id="GO:0006089">
    <property type="term" value="P:lactate metabolic process"/>
    <property type="evidence" value="ECO:0007669"/>
    <property type="project" value="InterPro"/>
</dbReference>
<evidence type="ECO:0000256" key="2">
    <source>
        <dbReference type="ARBA" id="ARBA00022485"/>
    </source>
</evidence>
<name>A0AA37RWQ4_9GAMM</name>
<dbReference type="EMBL" id="BSNC01000005">
    <property type="protein sequence ID" value="GLP97115.1"/>
    <property type="molecule type" value="Genomic_DNA"/>
</dbReference>
<dbReference type="Gene3D" id="3.40.50.10420">
    <property type="entry name" value="NagB/RpiA/CoA transferase-like"/>
    <property type="match status" value="1"/>
</dbReference>
<dbReference type="SUPFAM" id="SSF100950">
    <property type="entry name" value="NagB/RpiA/CoA transferase-like"/>
    <property type="match status" value="1"/>
</dbReference>
<keyword evidence="2" id="KW-0004">4Fe-4S</keyword>
<dbReference type="InterPro" id="IPR037171">
    <property type="entry name" value="NagB/RpiA_transferase-like"/>
</dbReference>
<dbReference type="Proteomes" id="UP001161422">
    <property type="component" value="Unassembled WGS sequence"/>
</dbReference>
<reference evidence="9" key="2">
    <citation type="submission" date="2023-01" db="EMBL/GenBank/DDBJ databases">
        <title>Draft genome sequence of Paraferrimonas sedimenticola strain NBRC 101628.</title>
        <authorList>
            <person name="Sun Q."/>
            <person name="Mori K."/>
        </authorList>
    </citation>
    <scope>NUCLEOTIDE SEQUENCE</scope>
    <source>
        <strain evidence="9">NBRC 101628</strain>
    </source>
</reference>
<reference evidence="9" key="1">
    <citation type="journal article" date="2014" name="Int. J. Syst. Evol. Microbiol.">
        <title>Complete genome sequence of Corynebacterium casei LMG S-19264T (=DSM 44701T), isolated from a smear-ripened cheese.</title>
        <authorList>
            <consortium name="US DOE Joint Genome Institute (JGI-PGF)"/>
            <person name="Walter F."/>
            <person name="Albersmeier A."/>
            <person name="Kalinowski J."/>
            <person name="Ruckert C."/>
        </authorList>
    </citation>
    <scope>NUCLEOTIDE SEQUENCE</scope>
    <source>
        <strain evidence="9">NBRC 101628</strain>
    </source>
</reference>
<dbReference type="InterPro" id="IPR024185">
    <property type="entry name" value="FTHF_cligase-like_sf"/>
</dbReference>
<evidence type="ECO:0000256" key="7">
    <source>
        <dbReference type="ARBA" id="ARBA00023014"/>
    </source>
</evidence>
<comment type="caution">
    <text evidence="9">The sequence shown here is derived from an EMBL/GenBank/DDBJ whole genome shotgun (WGS) entry which is preliminary data.</text>
</comment>
<keyword evidence="7" id="KW-0411">Iron-sulfur</keyword>
<evidence type="ECO:0000256" key="1">
    <source>
        <dbReference type="ARBA" id="ARBA00022448"/>
    </source>
</evidence>
<evidence type="ECO:0000256" key="3">
    <source>
        <dbReference type="ARBA" id="ARBA00022723"/>
    </source>
</evidence>
<keyword evidence="10" id="KW-1185">Reference proteome</keyword>
<dbReference type="RefSeq" id="WP_095504410.1">
    <property type="nucleotide sequence ID" value="NZ_BSNC01000005.1"/>
</dbReference>
<dbReference type="GO" id="GO:0051539">
    <property type="term" value="F:4 iron, 4 sulfur cluster binding"/>
    <property type="evidence" value="ECO:0007669"/>
    <property type="project" value="UniProtKB-KW"/>
</dbReference>
<dbReference type="InterPro" id="IPR017896">
    <property type="entry name" value="4Fe4S_Fe-S-bd"/>
</dbReference>
<dbReference type="PROSITE" id="PS51379">
    <property type="entry name" value="4FE4S_FER_2"/>
    <property type="match status" value="1"/>
</dbReference>
<keyword evidence="4" id="KW-0677">Repeat</keyword>
<keyword evidence="1" id="KW-0813">Transport</keyword>
<evidence type="ECO:0000313" key="10">
    <source>
        <dbReference type="Proteomes" id="UP001161422"/>
    </source>
</evidence>
<sequence>MALINGIESHASAAKRFNQDEARVDWHDKALWTLRQKRDLAAGACDDWEALKTLGSQIKMHTLANLPKYLEEFEQSCQSNGVIVHWASSAEEHNKIVHGILQKHQVKRLVKSKSMLTEECHLNPYLEARGIEVVDTDLGERICQLAEVPPSHIVVPAIHMKKEEVGELFHDKIGSEKGASCPDYLTYQARLHLREKFMQADAGLTGVNMAIADEGAVVICTNEGNADMGVNLPQLQIHCMGIDKLVPNKESAAVLTRMLARNATGQASTSYTSIYRKPKAGGEMHVVLVDNGRSELLKDETLAQAYKCIRCGGCLNTCPVYRRSGGHSYNALLPGPIGIAVQSGQDSTHSLPWACTLCNSCTHVCPTKVPLGEIIFKWRRIHSDGGNMPYGKKHYMPWVGRFMGSESSLSGGMKAARAALRILPNSLLKPMAGDYAKHRELPEAPKQGSFEQWFANNREG</sequence>
<evidence type="ECO:0000259" key="8">
    <source>
        <dbReference type="PROSITE" id="PS51379"/>
    </source>
</evidence>
<dbReference type="AlphaFoldDB" id="A0AA37RWQ4"/>
<protein>
    <submittedName>
        <fullName evidence="9">4Fe-4S ferredoxin</fullName>
    </submittedName>
</protein>
<accession>A0AA37RWQ4</accession>
<keyword evidence="6" id="KW-0408">Iron</keyword>
<dbReference type="Pfam" id="PF02589">
    <property type="entry name" value="LUD_dom"/>
    <property type="match status" value="1"/>
</dbReference>
<dbReference type="Pfam" id="PF13183">
    <property type="entry name" value="Fer4_8"/>
    <property type="match status" value="1"/>
</dbReference>
<evidence type="ECO:0000256" key="6">
    <source>
        <dbReference type="ARBA" id="ARBA00023004"/>
    </source>
</evidence>
<dbReference type="PANTHER" id="PTHR47153:SF2">
    <property type="entry name" value="LACTATE UTILIZATION PROTEIN B"/>
    <property type="match status" value="1"/>
</dbReference>
<dbReference type="GO" id="GO:0046872">
    <property type="term" value="F:metal ion binding"/>
    <property type="evidence" value="ECO:0007669"/>
    <property type="project" value="UniProtKB-KW"/>
</dbReference>
<evidence type="ECO:0000313" key="9">
    <source>
        <dbReference type="EMBL" id="GLP97115.1"/>
    </source>
</evidence>
<keyword evidence="3" id="KW-0479">Metal-binding</keyword>
<organism evidence="9 10">
    <name type="scientific">Paraferrimonas sedimenticola</name>
    <dbReference type="NCBI Taxonomy" id="375674"/>
    <lineage>
        <taxon>Bacteria</taxon>
        <taxon>Pseudomonadati</taxon>
        <taxon>Pseudomonadota</taxon>
        <taxon>Gammaproteobacteria</taxon>
        <taxon>Alteromonadales</taxon>
        <taxon>Ferrimonadaceae</taxon>
        <taxon>Paraferrimonas</taxon>
    </lineage>
</organism>
<keyword evidence="5" id="KW-0249">Electron transport</keyword>
<dbReference type="PANTHER" id="PTHR47153">
    <property type="entry name" value="LACTATE UTILIZATION PROTEIN B"/>
    <property type="match status" value="1"/>
</dbReference>
<dbReference type="Gene3D" id="1.10.1060.10">
    <property type="entry name" value="Alpha-helical ferredoxin"/>
    <property type="match status" value="1"/>
</dbReference>
<gene>
    <name evidence="9" type="primary">lldF</name>
    <name evidence="9" type="ORF">GCM10007895_24210</name>
</gene>
<feature type="domain" description="4Fe-4S ferredoxin-type" evidence="8">
    <location>
        <begin position="298"/>
        <end position="328"/>
    </location>
</feature>
<proteinExistence type="predicted"/>
<dbReference type="InterPro" id="IPR004452">
    <property type="entry name" value="LutB/LldF"/>
</dbReference>
<dbReference type="PROSITE" id="PS00198">
    <property type="entry name" value="4FE4S_FER_1"/>
    <property type="match status" value="1"/>
</dbReference>
<dbReference type="InterPro" id="IPR003741">
    <property type="entry name" value="LUD_dom"/>
</dbReference>
<evidence type="ECO:0000256" key="5">
    <source>
        <dbReference type="ARBA" id="ARBA00022982"/>
    </source>
</evidence>
<dbReference type="InterPro" id="IPR017900">
    <property type="entry name" value="4Fe4S_Fe_S_CS"/>
</dbReference>
<dbReference type="InterPro" id="IPR009051">
    <property type="entry name" value="Helical_ferredxn"/>
</dbReference>
<dbReference type="SUPFAM" id="SSF46548">
    <property type="entry name" value="alpha-helical ferredoxin"/>
    <property type="match status" value="1"/>
</dbReference>
<evidence type="ECO:0000256" key="4">
    <source>
        <dbReference type="ARBA" id="ARBA00022737"/>
    </source>
</evidence>